<evidence type="ECO:0000313" key="2">
    <source>
        <dbReference type="EMBL" id="MCI80821.1"/>
    </source>
</evidence>
<protein>
    <submittedName>
        <fullName evidence="2">Uncharacterized protein</fullName>
    </submittedName>
</protein>
<sequence>MANGLTANTVTKSKCQQLPEQPVSRKALSSRKYHKSEGRQDDLKPADLNRPENNR</sequence>
<evidence type="ECO:0000256" key="1">
    <source>
        <dbReference type="SAM" id="MobiDB-lite"/>
    </source>
</evidence>
<feature type="non-terminal residue" evidence="2">
    <location>
        <position position="55"/>
    </location>
</feature>
<evidence type="ECO:0000313" key="3">
    <source>
        <dbReference type="Proteomes" id="UP000265520"/>
    </source>
</evidence>
<proteinExistence type="predicted"/>
<comment type="caution">
    <text evidence="2">The sequence shown here is derived from an EMBL/GenBank/DDBJ whole genome shotgun (WGS) entry which is preliminary data.</text>
</comment>
<reference evidence="2 3" key="1">
    <citation type="journal article" date="2018" name="Front. Plant Sci.">
        <title>Red Clover (Trifolium pratense) and Zigzag Clover (T. medium) - A Picture of Genomic Similarities and Differences.</title>
        <authorList>
            <person name="Dluhosova J."/>
            <person name="Istvanek J."/>
            <person name="Nedelnik J."/>
            <person name="Repkova J."/>
        </authorList>
    </citation>
    <scope>NUCLEOTIDE SEQUENCE [LARGE SCALE GENOMIC DNA]</scope>
    <source>
        <strain evidence="3">cv. 10/8</strain>
        <tissue evidence="2">Leaf</tissue>
    </source>
</reference>
<name>A0A392V168_9FABA</name>
<accession>A0A392V168</accession>
<feature type="compositionally biased region" description="Polar residues" evidence="1">
    <location>
        <begin position="1"/>
        <end position="19"/>
    </location>
</feature>
<dbReference type="Proteomes" id="UP000265520">
    <property type="component" value="Unassembled WGS sequence"/>
</dbReference>
<dbReference type="AlphaFoldDB" id="A0A392V168"/>
<dbReference type="EMBL" id="LXQA011004003">
    <property type="protein sequence ID" value="MCI80821.1"/>
    <property type="molecule type" value="Genomic_DNA"/>
</dbReference>
<feature type="compositionally biased region" description="Basic and acidic residues" evidence="1">
    <location>
        <begin position="35"/>
        <end position="55"/>
    </location>
</feature>
<organism evidence="2 3">
    <name type="scientific">Trifolium medium</name>
    <dbReference type="NCBI Taxonomy" id="97028"/>
    <lineage>
        <taxon>Eukaryota</taxon>
        <taxon>Viridiplantae</taxon>
        <taxon>Streptophyta</taxon>
        <taxon>Embryophyta</taxon>
        <taxon>Tracheophyta</taxon>
        <taxon>Spermatophyta</taxon>
        <taxon>Magnoliopsida</taxon>
        <taxon>eudicotyledons</taxon>
        <taxon>Gunneridae</taxon>
        <taxon>Pentapetalae</taxon>
        <taxon>rosids</taxon>
        <taxon>fabids</taxon>
        <taxon>Fabales</taxon>
        <taxon>Fabaceae</taxon>
        <taxon>Papilionoideae</taxon>
        <taxon>50 kb inversion clade</taxon>
        <taxon>NPAAA clade</taxon>
        <taxon>Hologalegina</taxon>
        <taxon>IRL clade</taxon>
        <taxon>Trifolieae</taxon>
        <taxon>Trifolium</taxon>
    </lineage>
</organism>
<keyword evidence="3" id="KW-1185">Reference proteome</keyword>
<feature type="region of interest" description="Disordered" evidence="1">
    <location>
        <begin position="1"/>
        <end position="55"/>
    </location>
</feature>